<proteinExistence type="predicted"/>
<evidence type="ECO:0000313" key="1">
    <source>
        <dbReference type="EMBL" id="EEF28214.1"/>
    </source>
</evidence>
<dbReference type="AlphaFoldDB" id="B9T7F7"/>
<sequence length="115" mass="12845">MISVSVHNPRLRVIASPHVSRPNEHVIVAEPSSGHQIMLDYEEKTVLEIAGCTCDRCRQRMTPVDFAFHERLSVRFLAGFDSIFGDGNVVSIDLCSRCLNETLGDWLHITPPEGV</sequence>
<dbReference type="InParanoid" id="B9T7F7"/>
<evidence type="ECO:0000313" key="2">
    <source>
        <dbReference type="Proteomes" id="UP000008311"/>
    </source>
</evidence>
<keyword evidence="2" id="KW-1185">Reference proteome</keyword>
<accession>B9T7F7</accession>
<dbReference type="Proteomes" id="UP000008311">
    <property type="component" value="Unassembled WGS sequence"/>
</dbReference>
<dbReference type="EMBL" id="EQ974749">
    <property type="protein sequence ID" value="EEF28214.1"/>
    <property type="molecule type" value="Genomic_DNA"/>
</dbReference>
<name>B9T7F7_RICCO</name>
<protein>
    <submittedName>
        <fullName evidence="1">Uncharacterized protein</fullName>
    </submittedName>
</protein>
<gene>
    <name evidence="1" type="ORF">RCOM_0003210</name>
</gene>
<organism evidence="1 2">
    <name type="scientific">Ricinus communis</name>
    <name type="common">Castor bean</name>
    <dbReference type="NCBI Taxonomy" id="3988"/>
    <lineage>
        <taxon>Eukaryota</taxon>
        <taxon>Viridiplantae</taxon>
        <taxon>Streptophyta</taxon>
        <taxon>Embryophyta</taxon>
        <taxon>Tracheophyta</taxon>
        <taxon>Spermatophyta</taxon>
        <taxon>Magnoliopsida</taxon>
        <taxon>eudicotyledons</taxon>
        <taxon>Gunneridae</taxon>
        <taxon>Pentapetalae</taxon>
        <taxon>rosids</taxon>
        <taxon>fabids</taxon>
        <taxon>Malpighiales</taxon>
        <taxon>Euphorbiaceae</taxon>
        <taxon>Acalyphoideae</taxon>
        <taxon>Acalypheae</taxon>
        <taxon>Ricinus</taxon>
    </lineage>
</organism>
<reference evidence="2" key="1">
    <citation type="journal article" date="2010" name="Nat. Biotechnol.">
        <title>Draft genome sequence of the oilseed species Ricinus communis.</title>
        <authorList>
            <person name="Chan A.P."/>
            <person name="Crabtree J."/>
            <person name="Zhao Q."/>
            <person name="Lorenzi H."/>
            <person name="Orvis J."/>
            <person name="Puiu D."/>
            <person name="Melake-Berhan A."/>
            <person name="Jones K.M."/>
            <person name="Redman J."/>
            <person name="Chen G."/>
            <person name="Cahoon E.B."/>
            <person name="Gedil M."/>
            <person name="Stanke M."/>
            <person name="Haas B.J."/>
            <person name="Wortman J.R."/>
            <person name="Fraser-Liggett C.M."/>
            <person name="Ravel J."/>
            <person name="Rabinowicz P.D."/>
        </authorList>
    </citation>
    <scope>NUCLEOTIDE SEQUENCE [LARGE SCALE GENOMIC DNA]</scope>
    <source>
        <strain evidence="2">cv. Hale</strain>
    </source>
</reference>